<name>A0A8J3IWX6_9CHLR</name>
<gene>
    <name evidence="2" type="ORF">KSF_100580</name>
</gene>
<dbReference type="PROSITE" id="PS50943">
    <property type="entry name" value="HTH_CROC1"/>
    <property type="match status" value="1"/>
</dbReference>
<dbReference type="Pfam" id="PF01381">
    <property type="entry name" value="HTH_3"/>
    <property type="match status" value="1"/>
</dbReference>
<dbReference type="SUPFAM" id="SSF47413">
    <property type="entry name" value="lambda repressor-like DNA-binding domains"/>
    <property type="match status" value="1"/>
</dbReference>
<organism evidence="2 3">
    <name type="scientific">Reticulibacter mediterranei</name>
    <dbReference type="NCBI Taxonomy" id="2778369"/>
    <lineage>
        <taxon>Bacteria</taxon>
        <taxon>Bacillati</taxon>
        <taxon>Chloroflexota</taxon>
        <taxon>Ktedonobacteria</taxon>
        <taxon>Ktedonobacterales</taxon>
        <taxon>Reticulibacteraceae</taxon>
        <taxon>Reticulibacter</taxon>
    </lineage>
</organism>
<accession>A0A8J3IWX6</accession>
<sequence>MAVSSFSDLPKTLRLRAHMSQRGLAEKIGVHRNTIWSWEQGNYLPDSKAFIIAPSFLQPNREAQIAAWEGEGCGLHFAVGLDHSLYARSRRQAVFLVKQARAY</sequence>
<proteinExistence type="predicted"/>
<keyword evidence="3" id="KW-1185">Reference proteome</keyword>
<dbReference type="CDD" id="cd00093">
    <property type="entry name" value="HTH_XRE"/>
    <property type="match status" value="1"/>
</dbReference>
<feature type="domain" description="HTH cro/C1-type" evidence="1">
    <location>
        <begin position="11"/>
        <end position="48"/>
    </location>
</feature>
<reference evidence="2" key="1">
    <citation type="submission" date="2020-10" db="EMBL/GenBank/DDBJ databases">
        <title>Taxonomic study of unclassified bacteria belonging to the class Ktedonobacteria.</title>
        <authorList>
            <person name="Yabe S."/>
            <person name="Wang C.M."/>
            <person name="Zheng Y."/>
            <person name="Sakai Y."/>
            <person name="Cavaletti L."/>
            <person name="Monciardini P."/>
            <person name="Donadio S."/>
        </authorList>
    </citation>
    <scope>NUCLEOTIDE SEQUENCE</scope>
    <source>
        <strain evidence="2">ID150040</strain>
    </source>
</reference>
<dbReference type="InterPro" id="IPR001387">
    <property type="entry name" value="Cro/C1-type_HTH"/>
</dbReference>
<comment type="caution">
    <text evidence="2">The sequence shown here is derived from an EMBL/GenBank/DDBJ whole genome shotgun (WGS) entry which is preliminary data.</text>
</comment>
<evidence type="ECO:0000259" key="1">
    <source>
        <dbReference type="PROSITE" id="PS50943"/>
    </source>
</evidence>
<evidence type="ECO:0000313" key="3">
    <source>
        <dbReference type="Proteomes" id="UP000597444"/>
    </source>
</evidence>
<protein>
    <recommendedName>
        <fullName evidence="1">HTH cro/C1-type domain-containing protein</fullName>
    </recommendedName>
</protein>
<evidence type="ECO:0000313" key="2">
    <source>
        <dbReference type="EMBL" id="GHP00011.1"/>
    </source>
</evidence>
<dbReference type="Proteomes" id="UP000597444">
    <property type="component" value="Unassembled WGS sequence"/>
</dbReference>
<dbReference type="AlphaFoldDB" id="A0A8J3IWX6"/>
<dbReference type="Gene3D" id="1.10.260.40">
    <property type="entry name" value="lambda repressor-like DNA-binding domains"/>
    <property type="match status" value="1"/>
</dbReference>
<dbReference type="EMBL" id="BNJK01000002">
    <property type="protein sequence ID" value="GHP00011.1"/>
    <property type="molecule type" value="Genomic_DNA"/>
</dbReference>
<dbReference type="RefSeq" id="WP_220210614.1">
    <property type="nucleotide sequence ID" value="NZ_BNJK01000002.1"/>
</dbReference>
<dbReference type="GO" id="GO:0003677">
    <property type="term" value="F:DNA binding"/>
    <property type="evidence" value="ECO:0007669"/>
    <property type="project" value="InterPro"/>
</dbReference>
<dbReference type="InterPro" id="IPR010982">
    <property type="entry name" value="Lambda_DNA-bd_dom_sf"/>
</dbReference>